<reference evidence="7" key="1">
    <citation type="submission" date="2021-10" db="EMBL/GenBank/DDBJ databases">
        <title>Tropical sea cucumber genome reveals ecological adaptation and Cuvierian tubules defense mechanism.</title>
        <authorList>
            <person name="Chen T."/>
        </authorList>
    </citation>
    <scope>NUCLEOTIDE SEQUENCE</scope>
    <source>
        <strain evidence="7">Nanhai2018</strain>
        <tissue evidence="7">Muscle</tissue>
    </source>
</reference>
<dbReference type="SUPFAM" id="SSF57850">
    <property type="entry name" value="RING/U-box"/>
    <property type="match status" value="1"/>
</dbReference>
<dbReference type="Gene3D" id="2.120.10.30">
    <property type="entry name" value="TolB, C-terminal domain"/>
    <property type="match status" value="1"/>
</dbReference>
<dbReference type="EMBL" id="JAIZAY010000004">
    <property type="protein sequence ID" value="KAJ8044030.1"/>
    <property type="molecule type" value="Genomic_DNA"/>
</dbReference>
<dbReference type="Proteomes" id="UP001152320">
    <property type="component" value="Chromosome 4"/>
</dbReference>
<keyword evidence="2 4" id="KW-0863">Zinc-finger</keyword>
<dbReference type="Gene3D" id="3.30.40.10">
    <property type="entry name" value="Zinc/RING finger domain, C3HC4 (zinc finger)"/>
    <property type="match status" value="1"/>
</dbReference>
<dbReference type="SUPFAM" id="SSF57845">
    <property type="entry name" value="B-box zinc-binding domain"/>
    <property type="match status" value="1"/>
</dbReference>
<keyword evidence="1" id="KW-0479">Metal-binding</keyword>
<dbReference type="GO" id="GO:0008270">
    <property type="term" value="F:zinc ion binding"/>
    <property type="evidence" value="ECO:0007669"/>
    <property type="project" value="UniProtKB-KW"/>
</dbReference>
<keyword evidence="8" id="KW-1185">Reference proteome</keyword>
<dbReference type="Gene3D" id="3.30.160.60">
    <property type="entry name" value="Classic Zinc Finger"/>
    <property type="match status" value="1"/>
</dbReference>
<dbReference type="PROSITE" id="PS00518">
    <property type="entry name" value="ZF_RING_1"/>
    <property type="match status" value="1"/>
</dbReference>
<evidence type="ECO:0000256" key="4">
    <source>
        <dbReference type="PROSITE-ProRule" id="PRU00175"/>
    </source>
</evidence>
<keyword evidence="5" id="KW-0175">Coiled coil</keyword>
<evidence type="ECO:0000256" key="5">
    <source>
        <dbReference type="SAM" id="Coils"/>
    </source>
</evidence>
<dbReference type="PANTHER" id="PTHR25462:SF296">
    <property type="entry name" value="MEIOTIC P26, ISOFORM F"/>
    <property type="match status" value="1"/>
</dbReference>
<organism evidence="7 8">
    <name type="scientific">Holothuria leucospilota</name>
    <name type="common">Black long sea cucumber</name>
    <name type="synonym">Mertensiothuria leucospilota</name>
    <dbReference type="NCBI Taxonomy" id="206669"/>
    <lineage>
        <taxon>Eukaryota</taxon>
        <taxon>Metazoa</taxon>
        <taxon>Echinodermata</taxon>
        <taxon>Eleutherozoa</taxon>
        <taxon>Echinozoa</taxon>
        <taxon>Holothuroidea</taxon>
        <taxon>Aspidochirotacea</taxon>
        <taxon>Aspidochirotida</taxon>
        <taxon>Holothuriidae</taxon>
        <taxon>Holothuria</taxon>
    </lineage>
</organism>
<sequence>MASSGSSHLEDIDEKFCQCSICLQQYKEPKQLPCLHRYCSDCLKQLIERNQGVTVISCPECRDEVTIPTEGVDGFKTDFYMKNIIEYIQLQKSLDDEKLRDCYGCSKRLSVTSYCFKCTGFLCKGCYEYHMISRSLKEHKQHVLSLEDLKSKHMTLEELADLKEAPRCQSHLNDLCLLCCRTCNELPICVACVHGRHKNHDINDVEIVATEEREKLKNEIKNINQYKERMLQMPHEVERVREHVISNFRERKENLTTRYERDMQNMKREGEKTEEDYKRSLTEIENNEERKFTETKKQMEEEIKQIKIKYDNMFDEMKKNSRFQLDNLKKEKEGKVENSREKVKILEREFKNSMDTFTKEQDERLEKLEEISQQIDGIIGRYKNLAATAHSVLETRNDWTAVQCIPDICKAMEPLTRDMKREFPELDKLSRIGVTFEFEEDEESPVTFEGIKADGWRIESITGFSDGSIVITGRTPANYKSHISIFYMNGKVQRRMELSGTHQYAFRFCAYLSEFKIATISWKDEVGVYDIRDYSYIKKNISDVISNWPSDRPVICVTTDPVNNYILVGGSDSRNVYVFDDQLNYHHTLTLPEMIKYASDMAFIGDKLLICDLINKRAYVVTMKGQQGKVTHELTKPDCDGDDWCPLSVCTDSNGLIYILWMTGNSFEAGRRVIVQYTQDGSQSLTRNKMDSNHARCIATVNTNITEKLLVASWNSGKLHIYTIT</sequence>
<dbReference type="Pfam" id="PF00097">
    <property type="entry name" value="zf-C3HC4"/>
    <property type="match status" value="1"/>
</dbReference>
<dbReference type="InterPro" id="IPR017907">
    <property type="entry name" value="Znf_RING_CS"/>
</dbReference>
<keyword evidence="3" id="KW-0862">Zinc</keyword>
<dbReference type="SMART" id="SM00184">
    <property type="entry name" value="RING"/>
    <property type="match status" value="1"/>
</dbReference>
<feature type="domain" description="RING-type" evidence="6">
    <location>
        <begin position="19"/>
        <end position="62"/>
    </location>
</feature>
<dbReference type="CDD" id="cd16584">
    <property type="entry name" value="RING-HC_TRIM56_C-V"/>
    <property type="match status" value="1"/>
</dbReference>
<dbReference type="AlphaFoldDB" id="A0A9Q1CG32"/>
<evidence type="ECO:0000313" key="7">
    <source>
        <dbReference type="EMBL" id="KAJ8044030.1"/>
    </source>
</evidence>
<protein>
    <submittedName>
        <fullName evidence="7">E3 ubiquitin-protein ligase TRIM56</fullName>
    </submittedName>
</protein>
<comment type="caution">
    <text evidence="7">The sequence shown here is derived from an EMBL/GenBank/DDBJ whole genome shotgun (WGS) entry which is preliminary data.</text>
</comment>
<dbReference type="InterPro" id="IPR018957">
    <property type="entry name" value="Znf_C3HC4_RING-type"/>
</dbReference>
<accession>A0A9Q1CG32</accession>
<feature type="coiled-coil region" evidence="5">
    <location>
        <begin position="209"/>
        <end position="356"/>
    </location>
</feature>
<dbReference type="InterPro" id="IPR047153">
    <property type="entry name" value="TRIM45/56/19-like"/>
</dbReference>
<evidence type="ECO:0000256" key="3">
    <source>
        <dbReference type="ARBA" id="ARBA00022833"/>
    </source>
</evidence>
<dbReference type="SUPFAM" id="SSF75011">
    <property type="entry name" value="3-carboxy-cis,cis-mucoante lactonizing enzyme"/>
    <property type="match status" value="1"/>
</dbReference>
<dbReference type="InterPro" id="IPR011042">
    <property type="entry name" value="6-blade_b-propeller_TolB-like"/>
</dbReference>
<dbReference type="InterPro" id="IPR013083">
    <property type="entry name" value="Znf_RING/FYVE/PHD"/>
</dbReference>
<name>A0A9Q1CG32_HOLLE</name>
<evidence type="ECO:0000256" key="1">
    <source>
        <dbReference type="ARBA" id="ARBA00022723"/>
    </source>
</evidence>
<evidence type="ECO:0000313" key="8">
    <source>
        <dbReference type="Proteomes" id="UP001152320"/>
    </source>
</evidence>
<dbReference type="PROSITE" id="PS50089">
    <property type="entry name" value="ZF_RING_2"/>
    <property type="match status" value="1"/>
</dbReference>
<dbReference type="OrthoDB" id="252722at2759"/>
<evidence type="ECO:0000259" key="6">
    <source>
        <dbReference type="PROSITE" id="PS50089"/>
    </source>
</evidence>
<evidence type="ECO:0000256" key="2">
    <source>
        <dbReference type="ARBA" id="ARBA00022771"/>
    </source>
</evidence>
<gene>
    <name evidence="7" type="ORF">HOLleu_11371</name>
</gene>
<dbReference type="PANTHER" id="PTHR25462">
    <property type="entry name" value="BONUS, ISOFORM C-RELATED"/>
    <property type="match status" value="1"/>
</dbReference>
<dbReference type="InterPro" id="IPR001841">
    <property type="entry name" value="Znf_RING"/>
</dbReference>
<proteinExistence type="predicted"/>